<dbReference type="SMART" id="SM00387">
    <property type="entry name" value="HATPase_c"/>
    <property type="match status" value="1"/>
</dbReference>
<dbReference type="Proteomes" id="UP000017396">
    <property type="component" value="Chromosome"/>
</dbReference>
<dbReference type="OrthoDB" id="417111at2"/>
<dbReference type="AlphaFoldDB" id="U5QL88"/>
<dbReference type="Pfam" id="PF00512">
    <property type="entry name" value="HisKA"/>
    <property type="match status" value="1"/>
</dbReference>
<gene>
    <name evidence="9" type="ORF">GKIL_3511</name>
</gene>
<dbReference type="InterPro" id="IPR050736">
    <property type="entry name" value="Sensor_HK_Regulatory"/>
</dbReference>
<dbReference type="InterPro" id="IPR036097">
    <property type="entry name" value="HisK_dim/P_sf"/>
</dbReference>
<evidence type="ECO:0000313" key="10">
    <source>
        <dbReference type="Proteomes" id="UP000017396"/>
    </source>
</evidence>
<protein>
    <recommendedName>
        <fullName evidence="2">histidine kinase</fullName>
        <ecNumber evidence="2">2.7.13.3</ecNumber>
    </recommendedName>
</protein>
<organism evidence="9 10">
    <name type="scientific">Gloeobacter kilaueensis (strain ATCC BAA-2537 / CCAP 1431/1 / ULC 316 / JS1)</name>
    <dbReference type="NCBI Taxonomy" id="1183438"/>
    <lineage>
        <taxon>Bacteria</taxon>
        <taxon>Bacillati</taxon>
        <taxon>Cyanobacteriota</taxon>
        <taxon>Cyanophyceae</taxon>
        <taxon>Gloeobacterales</taxon>
        <taxon>Gloeobacteraceae</taxon>
        <taxon>Gloeobacter</taxon>
    </lineage>
</organism>
<dbReference type="GO" id="GO:0000155">
    <property type="term" value="F:phosphorelay sensor kinase activity"/>
    <property type="evidence" value="ECO:0007669"/>
    <property type="project" value="InterPro"/>
</dbReference>
<dbReference type="Pfam" id="PF02518">
    <property type="entry name" value="HATPase_c"/>
    <property type="match status" value="1"/>
</dbReference>
<dbReference type="CDD" id="cd00075">
    <property type="entry name" value="HATPase"/>
    <property type="match status" value="1"/>
</dbReference>
<evidence type="ECO:0000256" key="2">
    <source>
        <dbReference type="ARBA" id="ARBA00012438"/>
    </source>
</evidence>
<feature type="transmembrane region" description="Helical" evidence="7">
    <location>
        <begin position="15"/>
        <end position="38"/>
    </location>
</feature>
<dbReference type="KEGG" id="glj:GKIL_3511"/>
<evidence type="ECO:0000256" key="1">
    <source>
        <dbReference type="ARBA" id="ARBA00000085"/>
    </source>
</evidence>
<feature type="transmembrane region" description="Helical" evidence="7">
    <location>
        <begin position="159"/>
        <end position="181"/>
    </location>
</feature>
<dbReference type="PATRIC" id="fig|1183438.3.peg.3449"/>
<dbReference type="InterPro" id="IPR003661">
    <property type="entry name" value="HisK_dim/P_dom"/>
</dbReference>
<dbReference type="FunFam" id="3.30.565.10:FF:000006">
    <property type="entry name" value="Sensor histidine kinase WalK"/>
    <property type="match status" value="1"/>
</dbReference>
<keyword evidence="3" id="KW-0597">Phosphoprotein</keyword>
<accession>U5QL88</accession>
<evidence type="ECO:0000256" key="7">
    <source>
        <dbReference type="SAM" id="Phobius"/>
    </source>
</evidence>
<evidence type="ECO:0000256" key="4">
    <source>
        <dbReference type="ARBA" id="ARBA00022679"/>
    </source>
</evidence>
<evidence type="ECO:0000259" key="8">
    <source>
        <dbReference type="PROSITE" id="PS50109"/>
    </source>
</evidence>
<dbReference type="PANTHER" id="PTHR43711">
    <property type="entry name" value="TWO-COMPONENT HISTIDINE KINASE"/>
    <property type="match status" value="1"/>
</dbReference>
<dbReference type="InterPro" id="IPR036890">
    <property type="entry name" value="HATPase_C_sf"/>
</dbReference>
<feature type="domain" description="Histidine kinase" evidence="8">
    <location>
        <begin position="202"/>
        <end position="420"/>
    </location>
</feature>
<dbReference type="eggNOG" id="COG2205">
    <property type="taxonomic scope" value="Bacteria"/>
</dbReference>
<evidence type="ECO:0000256" key="3">
    <source>
        <dbReference type="ARBA" id="ARBA00022553"/>
    </source>
</evidence>
<evidence type="ECO:0000313" key="9">
    <source>
        <dbReference type="EMBL" id="AGY59757.1"/>
    </source>
</evidence>
<dbReference type="PROSITE" id="PS50109">
    <property type="entry name" value="HIS_KIN"/>
    <property type="match status" value="1"/>
</dbReference>
<dbReference type="InterPro" id="IPR005467">
    <property type="entry name" value="His_kinase_dom"/>
</dbReference>
<dbReference type="HOGENOM" id="CLU_000445_89_6_3"/>
<dbReference type="EC" id="2.7.13.3" evidence="2"/>
<keyword evidence="6" id="KW-0902">Two-component regulatory system</keyword>
<keyword evidence="10" id="KW-1185">Reference proteome</keyword>
<name>U5QL88_GLOK1</name>
<dbReference type="InterPro" id="IPR003594">
    <property type="entry name" value="HATPase_dom"/>
</dbReference>
<dbReference type="SMART" id="SM00388">
    <property type="entry name" value="HisKA"/>
    <property type="match status" value="1"/>
</dbReference>
<dbReference type="SUPFAM" id="SSF55874">
    <property type="entry name" value="ATPase domain of HSP90 chaperone/DNA topoisomerase II/histidine kinase"/>
    <property type="match status" value="1"/>
</dbReference>
<keyword evidence="7" id="KW-0812">Transmembrane</keyword>
<sequence length="425" mass="46547">MRFEQPLFQLTRRRLLAGFLGVLAGVLVVFAAGISLFFEHALRERFDRQLVDFAHTAVASVDIEGGRFDFRSTPRPSDTAAADTLVQWFDWRGSPLRTLGAAGPGELTDGPPEAGRFQNWAGGWRSWCEAVYEPRSGNLVGYLRVVRPLGAIEENRRQLLWVLAAAIPAALLLSAAGGWWLTDLVIQPVEDTFRRLEQFTGDAGHELRSPLTAIMTNSAVALKYPEGMRPGDKQKFLLIEDASRQLLNLVQELLMLARSSNSGGQDARPVALAELTRASMAEFTPRAASQGLTLDYREAADGSNLWVRGKAEQLRCVLVNLLENAFKFTPPGGTITVSLARQEKRAWLTVADTGIGIAPADLPYIFDRFWQADRARRNRDGSGLGLAIARSIVEAHGGTISVESAPDRGSHFAVRLPLASTASRT</sequence>
<keyword evidence="4 9" id="KW-0808">Transferase</keyword>
<evidence type="ECO:0000256" key="5">
    <source>
        <dbReference type="ARBA" id="ARBA00022777"/>
    </source>
</evidence>
<keyword evidence="5 9" id="KW-0418">Kinase</keyword>
<dbReference type="InterPro" id="IPR004358">
    <property type="entry name" value="Sig_transdc_His_kin-like_C"/>
</dbReference>
<reference evidence="9 10" key="1">
    <citation type="journal article" date="2013" name="PLoS ONE">
        <title>Cultivation and Complete Genome Sequencing of Gloeobacter kilaueensis sp. nov., from a Lava Cave in Kilauea Caldera, Hawai'i.</title>
        <authorList>
            <person name="Saw J.H."/>
            <person name="Schatz M."/>
            <person name="Brown M.V."/>
            <person name="Kunkel D.D."/>
            <person name="Foster J.S."/>
            <person name="Shick H."/>
            <person name="Christensen S."/>
            <person name="Hou S."/>
            <person name="Wan X."/>
            <person name="Donachie S.P."/>
        </authorList>
    </citation>
    <scope>NUCLEOTIDE SEQUENCE [LARGE SCALE GENOMIC DNA]</scope>
    <source>
        <strain evidence="10">JS</strain>
    </source>
</reference>
<dbReference type="CDD" id="cd00082">
    <property type="entry name" value="HisKA"/>
    <property type="match status" value="1"/>
</dbReference>
<keyword evidence="7" id="KW-0472">Membrane</keyword>
<dbReference type="PANTHER" id="PTHR43711:SF1">
    <property type="entry name" value="HISTIDINE KINASE 1"/>
    <property type="match status" value="1"/>
</dbReference>
<dbReference type="SUPFAM" id="SSF47384">
    <property type="entry name" value="Homodimeric domain of signal transducing histidine kinase"/>
    <property type="match status" value="1"/>
</dbReference>
<comment type="catalytic activity">
    <reaction evidence="1">
        <text>ATP + protein L-histidine = ADP + protein N-phospho-L-histidine.</text>
        <dbReference type="EC" id="2.7.13.3"/>
    </reaction>
</comment>
<dbReference type="EMBL" id="CP003587">
    <property type="protein sequence ID" value="AGY59757.1"/>
    <property type="molecule type" value="Genomic_DNA"/>
</dbReference>
<dbReference type="Gene3D" id="1.10.287.130">
    <property type="match status" value="1"/>
</dbReference>
<dbReference type="PRINTS" id="PR00344">
    <property type="entry name" value="BCTRLSENSOR"/>
</dbReference>
<dbReference type="STRING" id="1183438.GKIL_3511"/>
<evidence type="ECO:0000256" key="6">
    <source>
        <dbReference type="ARBA" id="ARBA00023012"/>
    </source>
</evidence>
<dbReference type="RefSeq" id="WP_023175060.1">
    <property type="nucleotide sequence ID" value="NC_022600.1"/>
</dbReference>
<dbReference type="Gene3D" id="3.30.565.10">
    <property type="entry name" value="Histidine kinase-like ATPase, C-terminal domain"/>
    <property type="match status" value="1"/>
</dbReference>
<proteinExistence type="predicted"/>
<keyword evidence="7" id="KW-1133">Transmembrane helix</keyword>